<dbReference type="PANTHER" id="PTHR37984">
    <property type="entry name" value="PROTEIN CBG26694"/>
    <property type="match status" value="1"/>
</dbReference>
<dbReference type="InterPro" id="IPR012337">
    <property type="entry name" value="RNaseH-like_sf"/>
</dbReference>
<feature type="compositionally biased region" description="Basic and acidic residues" evidence="1">
    <location>
        <begin position="185"/>
        <end position="194"/>
    </location>
</feature>
<dbReference type="Pfam" id="PF17921">
    <property type="entry name" value="Integrase_H2C2"/>
    <property type="match status" value="1"/>
</dbReference>
<organism evidence="3 4">
    <name type="scientific">Plakobranchus ocellatus</name>
    <dbReference type="NCBI Taxonomy" id="259542"/>
    <lineage>
        <taxon>Eukaryota</taxon>
        <taxon>Metazoa</taxon>
        <taxon>Spiralia</taxon>
        <taxon>Lophotrochozoa</taxon>
        <taxon>Mollusca</taxon>
        <taxon>Gastropoda</taxon>
        <taxon>Heterobranchia</taxon>
        <taxon>Euthyneura</taxon>
        <taxon>Panpulmonata</taxon>
        <taxon>Sacoglossa</taxon>
        <taxon>Placobranchoidea</taxon>
        <taxon>Plakobranchidae</taxon>
        <taxon>Plakobranchus</taxon>
    </lineage>
</organism>
<feature type="region of interest" description="Disordered" evidence="1">
    <location>
        <begin position="84"/>
        <end position="195"/>
    </location>
</feature>
<feature type="region of interest" description="Disordered" evidence="1">
    <location>
        <begin position="326"/>
        <end position="377"/>
    </location>
</feature>
<dbReference type="InterPro" id="IPR041588">
    <property type="entry name" value="Integrase_H2C2"/>
</dbReference>
<dbReference type="SUPFAM" id="SSF53098">
    <property type="entry name" value="Ribonuclease H-like"/>
    <property type="match status" value="1"/>
</dbReference>
<dbReference type="Gene3D" id="1.10.340.70">
    <property type="match status" value="1"/>
</dbReference>
<feature type="compositionally biased region" description="Low complexity" evidence="1">
    <location>
        <begin position="117"/>
        <end position="126"/>
    </location>
</feature>
<dbReference type="PANTHER" id="PTHR37984:SF15">
    <property type="entry name" value="INTEGRASE CATALYTIC DOMAIN-CONTAINING PROTEIN"/>
    <property type="match status" value="1"/>
</dbReference>
<name>A0AAV4BTK9_9GAST</name>
<dbReference type="GO" id="GO:0015074">
    <property type="term" value="P:DNA integration"/>
    <property type="evidence" value="ECO:0007669"/>
    <property type="project" value="InterPro"/>
</dbReference>
<proteinExistence type="predicted"/>
<feature type="domain" description="Integrase catalytic" evidence="2">
    <location>
        <begin position="509"/>
        <end position="668"/>
    </location>
</feature>
<dbReference type="InterPro" id="IPR001584">
    <property type="entry name" value="Integrase_cat-core"/>
</dbReference>
<accession>A0AAV4BTK9</accession>
<sequence length="792" mass="90017">MRQPRMPLLMESRDQLDSYLARFEMQAKVNKWPEEQWFMCLSNLLTGEALEVLHALSPDQCTYGHLKASLLKRFKFTGKGFRERFRSSVPRHQKRGTDRSTGPAQPANAARNESTPRVRNNSQSQCQRRRPGSQSLPPRQAQQQQQQQNFNYQRWDNRGYRPPDRFSRRDRWSNRNGGGGYNHYQRKDDRRPFDGRLQPGQNYCNFADRMSSAPILLTDKVTARPLPFFTAKVDGHACTALRDTGCNCLAVSKRLLNGNAYTGKREPCTLFDGSTVHLVTAKYHIDSLFFTGNAFVFALPNSIADVIIGNISGVDDTPLRSYIENSKSDTEAGSRTSSNTANVSTRATTRAEIRRSTSQTDSSSGNQSTNIEGPTDKDTLFSLGPFQDMDVRSFMTEQLNDPSLKVLRDSAFKSHTHLMKNDLLYRKAKKTGYEDQLVVPTNLREEIMRLCHETSLAGHLGITATKKRIFRRFTWPNITIDVKNYIGSCHQCQIHVPWLPKLPIEEMEAISKPFERVTIDIVGPLSMTRNKNQYILTLMDCGTRWPECSALREITSSAVANELFIMFTGLGVPKKLLSHKGQQLVSKIMKETFRLLDTSQETSTPYHCQSNGMIERFNGSLKQMLRKLVEDKPASWDSFLPAVLFAYRDVPNPSFSLMYGRQDVEDKSEESSITFVQPLRKETHQNVKVNLDAPVTFRDQAKAVLREFDDVLSDLPGQTDIIRHEIKLTDPTPFRISQYPIPFHARDAVKQEIQQMLDTGIIKPSSSPFASPITVVRKKRMALYGSVLTSAD</sequence>
<comment type="caution">
    <text evidence="3">The sequence shown here is derived from an EMBL/GenBank/DDBJ whole genome shotgun (WGS) entry which is preliminary data.</text>
</comment>
<feature type="compositionally biased region" description="Basic and acidic residues" evidence="1">
    <location>
        <begin position="155"/>
        <end position="173"/>
    </location>
</feature>
<feature type="compositionally biased region" description="Polar residues" evidence="1">
    <location>
        <begin position="333"/>
        <end position="348"/>
    </location>
</feature>
<dbReference type="FunFam" id="1.10.340.70:FF:000001">
    <property type="entry name" value="Retrovirus-related Pol polyprotein from transposon gypsy-like Protein"/>
    <property type="match status" value="1"/>
</dbReference>
<reference evidence="3 4" key="1">
    <citation type="journal article" date="2021" name="Elife">
        <title>Chloroplast acquisition without the gene transfer in kleptoplastic sea slugs, Plakobranchus ocellatus.</title>
        <authorList>
            <person name="Maeda T."/>
            <person name="Takahashi S."/>
            <person name="Yoshida T."/>
            <person name="Shimamura S."/>
            <person name="Takaki Y."/>
            <person name="Nagai Y."/>
            <person name="Toyoda A."/>
            <person name="Suzuki Y."/>
            <person name="Arimoto A."/>
            <person name="Ishii H."/>
            <person name="Satoh N."/>
            <person name="Nishiyama T."/>
            <person name="Hasebe M."/>
            <person name="Maruyama T."/>
            <person name="Minagawa J."/>
            <person name="Obokata J."/>
            <person name="Shigenobu S."/>
        </authorList>
    </citation>
    <scope>NUCLEOTIDE SEQUENCE [LARGE SCALE GENOMIC DNA]</scope>
</reference>
<protein>
    <submittedName>
        <fullName evidence="3">Gypsy retrotransposon integrase-like protein 1</fullName>
    </submittedName>
</protein>
<dbReference type="InterPro" id="IPR050951">
    <property type="entry name" value="Retrovirus_Pol_polyprotein"/>
</dbReference>
<dbReference type="GO" id="GO:0003676">
    <property type="term" value="F:nucleic acid binding"/>
    <property type="evidence" value="ECO:0007669"/>
    <property type="project" value="InterPro"/>
</dbReference>
<dbReference type="InterPro" id="IPR043502">
    <property type="entry name" value="DNA/RNA_pol_sf"/>
</dbReference>
<dbReference type="Gene3D" id="3.30.420.10">
    <property type="entry name" value="Ribonuclease H-like superfamily/Ribonuclease H"/>
    <property type="match status" value="1"/>
</dbReference>
<dbReference type="Proteomes" id="UP000735302">
    <property type="component" value="Unassembled WGS sequence"/>
</dbReference>
<evidence type="ECO:0000259" key="2">
    <source>
        <dbReference type="PROSITE" id="PS50994"/>
    </source>
</evidence>
<feature type="compositionally biased region" description="Polar residues" evidence="1">
    <location>
        <begin position="356"/>
        <end position="372"/>
    </location>
</feature>
<dbReference type="PROSITE" id="PS50994">
    <property type="entry name" value="INTEGRASE"/>
    <property type="match status" value="1"/>
</dbReference>
<dbReference type="EMBL" id="BLXT01005528">
    <property type="protein sequence ID" value="GFO23796.1"/>
    <property type="molecule type" value="Genomic_DNA"/>
</dbReference>
<gene>
    <name evidence="3" type="ORF">PoB_005030100</name>
</gene>
<dbReference type="AlphaFoldDB" id="A0AAV4BTK9"/>
<dbReference type="InterPro" id="IPR036397">
    <property type="entry name" value="RNaseH_sf"/>
</dbReference>
<evidence type="ECO:0000313" key="3">
    <source>
        <dbReference type="EMBL" id="GFO23796.1"/>
    </source>
</evidence>
<evidence type="ECO:0000256" key="1">
    <source>
        <dbReference type="SAM" id="MobiDB-lite"/>
    </source>
</evidence>
<dbReference type="Gene3D" id="3.10.10.10">
    <property type="entry name" value="HIV Type 1 Reverse Transcriptase, subunit A, domain 1"/>
    <property type="match status" value="1"/>
</dbReference>
<dbReference type="SUPFAM" id="SSF56672">
    <property type="entry name" value="DNA/RNA polymerases"/>
    <property type="match status" value="1"/>
</dbReference>
<keyword evidence="4" id="KW-1185">Reference proteome</keyword>
<evidence type="ECO:0000313" key="4">
    <source>
        <dbReference type="Proteomes" id="UP000735302"/>
    </source>
</evidence>